<feature type="transmembrane region" description="Helical" evidence="3">
    <location>
        <begin position="9"/>
        <end position="29"/>
    </location>
</feature>
<feature type="domain" description="EamA" evidence="4">
    <location>
        <begin position="156"/>
        <end position="286"/>
    </location>
</feature>
<feature type="region of interest" description="Disordered" evidence="2">
    <location>
        <begin position="294"/>
        <end position="336"/>
    </location>
</feature>
<comment type="similarity">
    <text evidence="1">Belongs to the EamA transporter family.</text>
</comment>
<reference evidence="5 6" key="1">
    <citation type="journal article" date="2015" name="ISME J.">
        <title>Draft Genome Sequence of Streptomyces incarnatus NRRL8089, which Produces the Nucleoside Antibiotic Sinefungin.</title>
        <authorList>
            <person name="Oshima K."/>
            <person name="Hattori M."/>
            <person name="Shimizu H."/>
            <person name="Fukuda K."/>
            <person name="Nemoto M."/>
            <person name="Inagaki K."/>
            <person name="Tamura T."/>
        </authorList>
    </citation>
    <scope>NUCLEOTIDE SEQUENCE [LARGE SCALE GENOMIC DNA]</scope>
    <source>
        <strain evidence="5 6">NRRL 8089</strain>
    </source>
</reference>
<evidence type="ECO:0000313" key="5">
    <source>
        <dbReference type="EMBL" id="AKJ13277.1"/>
    </source>
</evidence>
<evidence type="ECO:0000256" key="2">
    <source>
        <dbReference type="SAM" id="MobiDB-lite"/>
    </source>
</evidence>
<keyword evidence="6" id="KW-1185">Reference proteome</keyword>
<evidence type="ECO:0000313" key="6">
    <source>
        <dbReference type="Proteomes" id="UP000035366"/>
    </source>
</evidence>
<name>A0ABM5TQC3_9ACTN</name>
<feature type="transmembrane region" description="Helical" evidence="3">
    <location>
        <begin position="214"/>
        <end position="232"/>
    </location>
</feature>
<feature type="domain" description="EamA" evidence="4">
    <location>
        <begin position="15"/>
        <end position="138"/>
    </location>
</feature>
<proteinExistence type="inferred from homology"/>
<feature type="transmembrane region" description="Helical" evidence="3">
    <location>
        <begin position="185"/>
        <end position="202"/>
    </location>
</feature>
<dbReference type="PANTHER" id="PTHR22911">
    <property type="entry name" value="ACYL-MALONYL CONDENSING ENZYME-RELATED"/>
    <property type="match status" value="1"/>
</dbReference>
<accession>A0ABM5TQC3</accession>
<evidence type="ECO:0000259" key="4">
    <source>
        <dbReference type="Pfam" id="PF00892"/>
    </source>
</evidence>
<evidence type="ECO:0000256" key="3">
    <source>
        <dbReference type="SAM" id="Phobius"/>
    </source>
</evidence>
<dbReference type="EMBL" id="CP011497">
    <property type="protein sequence ID" value="AKJ13277.1"/>
    <property type="molecule type" value="Genomic_DNA"/>
</dbReference>
<feature type="transmembrane region" description="Helical" evidence="3">
    <location>
        <begin position="155"/>
        <end position="173"/>
    </location>
</feature>
<dbReference type="Proteomes" id="UP000035366">
    <property type="component" value="Chromosome"/>
</dbReference>
<dbReference type="Pfam" id="PF00892">
    <property type="entry name" value="EamA"/>
    <property type="match status" value="2"/>
</dbReference>
<keyword evidence="3" id="KW-0812">Transmembrane</keyword>
<dbReference type="RefSeq" id="WP_244189523.1">
    <property type="nucleotide sequence ID" value="NZ_CP011497.1"/>
</dbReference>
<feature type="transmembrane region" description="Helical" evidence="3">
    <location>
        <begin position="95"/>
        <end position="117"/>
    </location>
</feature>
<feature type="compositionally biased region" description="Low complexity" evidence="2">
    <location>
        <begin position="300"/>
        <end position="336"/>
    </location>
</feature>
<gene>
    <name evidence="5" type="ORF">ABB07_25565</name>
</gene>
<feature type="transmembrane region" description="Helical" evidence="3">
    <location>
        <begin position="244"/>
        <end position="267"/>
    </location>
</feature>
<feature type="transmembrane region" description="Helical" evidence="3">
    <location>
        <begin position="69"/>
        <end position="89"/>
    </location>
</feature>
<feature type="transmembrane region" description="Helical" evidence="3">
    <location>
        <begin position="126"/>
        <end position="143"/>
    </location>
</feature>
<dbReference type="SUPFAM" id="SSF103481">
    <property type="entry name" value="Multidrug resistance efflux transporter EmrE"/>
    <property type="match status" value="2"/>
</dbReference>
<protein>
    <recommendedName>
        <fullName evidence="4">EamA domain-containing protein</fullName>
    </recommendedName>
</protein>
<evidence type="ECO:0000256" key="1">
    <source>
        <dbReference type="ARBA" id="ARBA00007362"/>
    </source>
</evidence>
<sequence>MQPPSAARPLLQIGTAMAGWGTIGAFVLASGQPSFNVAFVRCLLGAVAIAVICLLRGDFRDTNLTKRNLSLIVGGGICLVFNWVFLFTAFKLTSITLATVLYHTEPFFVLFMGALAFKEAITGHKVAWVVLAFVGLVATTEIWKLSSEDLGDGYLLGMGCATAAAVLYGIATVTAKQVKGVKPQLTALIQFTVGVPLLLPFADLGSLAHAGSGWGWLVPIGLFHTALLYFLMYSAVPRLPSATIAVVAFVNPAVAILSDLVFFGHHLSLGEGVGIVLITVASLGVTLGWRAYPSRRSDPSADSSAPSSFSSAPTASSVSSPSSPSPAPAVAVDTRS</sequence>
<feature type="transmembrane region" description="Helical" evidence="3">
    <location>
        <begin position="35"/>
        <end position="57"/>
    </location>
</feature>
<organism evidence="5 6">
    <name type="scientific">Streptomyces incarnatus</name>
    <dbReference type="NCBI Taxonomy" id="665007"/>
    <lineage>
        <taxon>Bacteria</taxon>
        <taxon>Bacillati</taxon>
        <taxon>Actinomycetota</taxon>
        <taxon>Actinomycetes</taxon>
        <taxon>Kitasatosporales</taxon>
        <taxon>Streptomycetaceae</taxon>
        <taxon>Streptomyces</taxon>
    </lineage>
</organism>
<dbReference type="InterPro" id="IPR000620">
    <property type="entry name" value="EamA_dom"/>
</dbReference>
<feature type="transmembrane region" description="Helical" evidence="3">
    <location>
        <begin position="273"/>
        <end position="292"/>
    </location>
</feature>
<keyword evidence="3" id="KW-0472">Membrane</keyword>
<dbReference type="InterPro" id="IPR037185">
    <property type="entry name" value="EmrE-like"/>
</dbReference>
<dbReference type="PANTHER" id="PTHR22911:SF102">
    <property type="entry name" value="MEMBRANE PROTEIN"/>
    <property type="match status" value="1"/>
</dbReference>
<keyword evidence="3" id="KW-1133">Transmembrane helix</keyword>